<dbReference type="RefSeq" id="WP_008731050.1">
    <property type="nucleotide sequence ID" value="NZ_CP019914.1"/>
</dbReference>
<evidence type="ECO:0000313" key="2">
    <source>
        <dbReference type="Proteomes" id="UP000264880"/>
    </source>
</evidence>
<reference evidence="1 2" key="1">
    <citation type="submission" date="2017-02" db="EMBL/GenBank/DDBJ databases">
        <title>Complete genome sequence of Brachyspira hampsonii genomovar I strain NSH-16 (ATCC BAA-2463).</title>
        <authorList>
            <person name="Mirajkar N.S."/>
            <person name="Gebhart C.J."/>
        </authorList>
    </citation>
    <scope>NUCLEOTIDE SEQUENCE [LARGE SCALE GENOMIC DNA]</scope>
    <source>
        <strain evidence="1 2">NSH-16</strain>
    </source>
</reference>
<proteinExistence type="predicted"/>
<name>A0AAC9TS92_9SPIR</name>
<protein>
    <submittedName>
        <fullName evidence="1">Uncharacterized protein</fullName>
    </submittedName>
</protein>
<accession>A0AAC9TS92</accession>
<dbReference type="KEGG" id="bhp:BHAMNSH16_04075"/>
<keyword evidence="2" id="KW-1185">Reference proteome</keyword>
<dbReference type="EMBL" id="CP019914">
    <property type="protein sequence ID" value="ASJ20866.1"/>
    <property type="molecule type" value="Genomic_DNA"/>
</dbReference>
<dbReference type="Proteomes" id="UP000264880">
    <property type="component" value="Chromosome"/>
</dbReference>
<organism evidence="1 2">
    <name type="scientific">Brachyspira hampsonii</name>
    <dbReference type="NCBI Taxonomy" id="1287055"/>
    <lineage>
        <taxon>Bacteria</taxon>
        <taxon>Pseudomonadati</taxon>
        <taxon>Spirochaetota</taxon>
        <taxon>Spirochaetia</taxon>
        <taxon>Brachyspirales</taxon>
        <taxon>Brachyspiraceae</taxon>
        <taxon>Brachyspira</taxon>
    </lineage>
</organism>
<gene>
    <name evidence="1" type="ORF">BHAMNSH16_04075</name>
</gene>
<evidence type="ECO:0000313" key="1">
    <source>
        <dbReference type="EMBL" id="ASJ20866.1"/>
    </source>
</evidence>
<sequence length="296" mass="34619">MRKLRNDFMKDPDLIKVVDIVKKDDTLLFCIRENNINVYYRGVSILKFEDGKGIDKSNYNKVYLSNSELNTSNVDEWIKNIVALKNLVDTQISNFQTEKEFQQLVVRTNTSSKLALESDYYFVDIESIDPDMKECRFDIVGFKWTNRKNISKCQLCIVEMKYGKDAFDNMNKHFSDILYLDGHSHLDDLKIQTISQFRQLIELGLINLRSGADKNADDIKELDKKAECIILFADLNPKSELTYRIYKEAIKTQSQSKNIEIKFAVSSFMGYALFNQFILDLDQFKDFCTRLKIKNF</sequence>
<dbReference type="AlphaFoldDB" id="A0AAC9TS92"/>